<reference evidence="2" key="1">
    <citation type="submission" date="2017-01" db="EMBL/GenBank/DDBJ databases">
        <authorList>
            <person name="Varghese N."/>
            <person name="Submissions S."/>
        </authorList>
    </citation>
    <scope>NUCLEOTIDE SEQUENCE [LARGE SCALE GENOMIC DNA]</scope>
    <source>
        <strain evidence="2">DSM 22306</strain>
    </source>
</reference>
<dbReference type="EMBL" id="FTOE01000003">
    <property type="protein sequence ID" value="SIS69528.1"/>
    <property type="molecule type" value="Genomic_DNA"/>
</dbReference>
<dbReference type="Proteomes" id="UP000185999">
    <property type="component" value="Unassembled WGS sequence"/>
</dbReference>
<name>A0A1N7L6R3_9GAMM</name>
<gene>
    <name evidence="1" type="ORF">SAMN05421760_103277</name>
</gene>
<organism evidence="1 2">
    <name type="scientific">Neptunomonas antarctica</name>
    <dbReference type="NCBI Taxonomy" id="619304"/>
    <lineage>
        <taxon>Bacteria</taxon>
        <taxon>Pseudomonadati</taxon>
        <taxon>Pseudomonadota</taxon>
        <taxon>Gammaproteobacteria</taxon>
        <taxon>Oceanospirillales</taxon>
        <taxon>Oceanospirillaceae</taxon>
        <taxon>Neptunomonas</taxon>
    </lineage>
</organism>
<accession>A0A1N7L6R3</accession>
<protein>
    <recommendedName>
        <fullName evidence="3">DUF393 domain-containing protein</fullName>
    </recommendedName>
</protein>
<sequence length="97" mass="11193">MAKLPGHYDDGLELLPITSLPIGDQAALRSELHLKTEDGQWVKGLDANVRAWQHTRYRKVAGLLLDPAFRWLAELGCRTWLAWSQWERKRRDTVKGN</sequence>
<dbReference type="AlphaFoldDB" id="A0A1N7L6R3"/>
<proteinExistence type="predicted"/>
<evidence type="ECO:0000313" key="1">
    <source>
        <dbReference type="EMBL" id="SIS69528.1"/>
    </source>
</evidence>
<dbReference type="OrthoDB" id="5294764at2"/>
<evidence type="ECO:0000313" key="2">
    <source>
        <dbReference type="Proteomes" id="UP000185999"/>
    </source>
</evidence>
<keyword evidence="2" id="KW-1185">Reference proteome</keyword>
<evidence type="ECO:0008006" key="3">
    <source>
        <dbReference type="Google" id="ProtNLM"/>
    </source>
</evidence>